<evidence type="ECO:0000256" key="1">
    <source>
        <dbReference type="ARBA" id="ARBA00009796"/>
    </source>
</evidence>
<evidence type="ECO:0000256" key="3">
    <source>
        <dbReference type="ARBA" id="ARBA00032824"/>
    </source>
</evidence>
<protein>
    <recommendedName>
        <fullName evidence="3">Thioredoxin peroxidase</fullName>
    </recommendedName>
</protein>
<gene>
    <name evidence="6" type="ORF">GCM10023116_32420</name>
</gene>
<keyword evidence="2" id="KW-0560">Oxidoreductase</keyword>
<keyword evidence="7" id="KW-1185">Reference proteome</keyword>
<dbReference type="InterPro" id="IPR019479">
    <property type="entry name" value="Peroxiredoxin_C"/>
</dbReference>
<dbReference type="EMBL" id="BAABFL010000429">
    <property type="protein sequence ID" value="GAA4650959.1"/>
    <property type="molecule type" value="Genomic_DNA"/>
</dbReference>
<evidence type="ECO:0000313" key="6">
    <source>
        <dbReference type="EMBL" id="GAA4650959.1"/>
    </source>
</evidence>
<dbReference type="InterPro" id="IPR050217">
    <property type="entry name" value="Peroxiredoxin"/>
</dbReference>
<sequence length="285" mass="32112">MNTWLNTLYQRMKCDRESWKRLLSVVKGFREGGILSSLMLCTITMHNTAYALNIGSEAPDFYANSTSGEIHFHDQLEGRYSILFSHPQDFTPVCTTEIGALAKRIGDFQRRKTSLYVLSINTVDEHNRWVSDINRFLGRESDERLPFAVIGNSPGFDNVIDIARQYDMLPGDLGESRDPDVQKEGLGSAKDNATVRTVFIIGPDKRVRLMMSYPMTTGRNVDEILRTLDAIQFSDRTGLATPVDWQPGRPGIVPPGMSDADAMEKYSGVVKVNDYLRYADNLKSE</sequence>
<dbReference type="Gene3D" id="3.30.1020.10">
    <property type="entry name" value="Antioxidant, Horf6, Chain A, domain2"/>
    <property type="match status" value="1"/>
</dbReference>
<dbReference type="PANTHER" id="PTHR10681">
    <property type="entry name" value="THIOREDOXIN PEROXIDASE"/>
    <property type="match status" value="1"/>
</dbReference>
<evidence type="ECO:0000259" key="5">
    <source>
        <dbReference type="PROSITE" id="PS51352"/>
    </source>
</evidence>
<proteinExistence type="inferred from homology"/>
<dbReference type="RefSeq" id="WP_345197238.1">
    <property type="nucleotide sequence ID" value="NZ_BAABFL010000429.1"/>
</dbReference>
<reference evidence="7" key="1">
    <citation type="journal article" date="2019" name="Int. J. Syst. Evol. Microbiol.">
        <title>The Global Catalogue of Microorganisms (GCM) 10K type strain sequencing project: providing services to taxonomists for standard genome sequencing and annotation.</title>
        <authorList>
            <consortium name="The Broad Institute Genomics Platform"/>
            <consortium name="The Broad Institute Genome Sequencing Center for Infectious Disease"/>
            <person name="Wu L."/>
            <person name="Ma J."/>
        </authorList>
    </citation>
    <scope>NUCLEOTIDE SEQUENCE [LARGE SCALE GENOMIC DNA]</scope>
    <source>
        <strain evidence="7">JCM 17805</strain>
    </source>
</reference>
<evidence type="ECO:0000256" key="4">
    <source>
        <dbReference type="ARBA" id="ARBA00037420"/>
    </source>
</evidence>
<dbReference type="Pfam" id="PF00578">
    <property type="entry name" value="AhpC-TSA"/>
    <property type="match status" value="1"/>
</dbReference>
<evidence type="ECO:0000256" key="2">
    <source>
        <dbReference type="ARBA" id="ARBA00023002"/>
    </source>
</evidence>
<comment type="function">
    <text evidence="4">Thiol-specific peroxidase that catalyzes the reduction of hydrogen peroxide and organic hydroperoxides to water and alcohols, respectively. Plays a role in cell protection against oxidative stress by detoxifying peroxides.</text>
</comment>
<comment type="similarity">
    <text evidence="1">Belongs to the peroxiredoxin family. AhpC/Prx1 subfamily.</text>
</comment>
<accession>A0ABP8V5Z8</accession>
<dbReference type="InterPro" id="IPR000866">
    <property type="entry name" value="AhpC/TSA"/>
</dbReference>
<dbReference type="SUPFAM" id="SSF52833">
    <property type="entry name" value="Thioredoxin-like"/>
    <property type="match status" value="1"/>
</dbReference>
<name>A0ABP8V5Z8_9GAMM</name>
<evidence type="ECO:0000313" key="7">
    <source>
        <dbReference type="Proteomes" id="UP001500604"/>
    </source>
</evidence>
<dbReference type="PROSITE" id="PS51352">
    <property type="entry name" value="THIOREDOXIN_2"/>
    <property type="match status" value="1"/>
</dbReference>
<dbReference type="InterPro" id="IPR036249">
    <property type="entry name" value="Thioredoxin-like_sf"/>
</dbReference>
<dbReference type="PANTHER" id="PTHR10681:SF128">
    <property type="entry name" value="THIOREDOXIN-DEPENDENT PEROXIDE REDUCTASE, MITOCHONDRIAL"/>
    <property type="match status" value="1"/>
</dbReference>
<organism evidence="6 7">
    <name type="scientific">Kistimonas scapharcae</name>
    <dbReference type="NCBI Taxonomy" id="1036133"/>
    <lineage>
        <taxon>Bacteria</taxon>
        <taxon>Pseudomonadati</taxon>
        <taxon>Pseudomonadota</taxon>
        <taxon>Gammaproteobacteria</taxon>
        <taxon>Oceanospirillales</taxon>
        <taxon>Endozoicomonadaceae</taxon>
        <taxon>Kistimonas</taxon>
    </lineage>
</organism>
<dbReference type="Proteomes" id="UP001500604">
    <property type="component" value="Unassembled WGS sequence"/>
</dbReference>
<feature type="domain" description="Thioredoxin" evidence="5">
    <location>
        <begin position="52"/>
        <end position="233"/>
    </location>
</feature>
<dbReference type="Pfam" id="PF10417">
    <property type="entry name" value="1-cysPrx_C"/>
    <property type="match status" value="1"/>
</dbReference>
<dbReference type="Gene3D" id="3.40.30.10">
    <property type="entry name" value="Glutaredoxin"/>
    <property type="match status" value="1"/>
</dbReference>
<comment type="caution">
    <text evidence="6">The sequence shown here is derived from an EMBL/GenBank/DDBJ whole genome shotgun (WGS) entry which is preliminary data.</text>
</comment>
<dbReference type="InterPro" id="IPR013766">
    <property type="entry name" value="Thioredoxin_domain"/>
</dbReference>